<sequence length="716" mass="81687">MSQAGKDKIIEKLAIAASFTSEPVKDSLDFWMQEIGISCLIEFAPYNQIFQQLLNQKSIISQNEQGVNIILIRFEDWYQDEETFKDSVEEFLLAMQGATQACKIPYLVCICPSSPQVLVDSNRVQLYRDTQAELIAELNNISNVYVVTSEELNATYPVVDYYDPYGEEEGKIPYTQSFFCALGTMLARKIYALQSLPYKVIVLDCDNTLWSGVCGEDGATGVKISPPYEALQQFIINQQESGKLICLCSKNQENDVFAVFEQHPDMLLNKHHLVNWRINWQPKSENLQSLAAELNLGLDSFIFIDDNPVECGEVKANCPQVLTLQLPEECQQIPRFLQHIWAFDQIQVTKEDKKRTELYQQNVQRQRLHQDSLTFNDFLARLGLEIEINQMKLEDLSRVSQLTQRTNQFNFTTIRRSEGEIQQLCDSGVLECRVVSVKDRFGDYGKVGLLLFSSNDEVLNVDTFLLSCRVLGRGVEHRMLSYLGEIAQHRGLSKVNILYQATQKNKPALLFLEGISEKCKQDEYNEEKNAGWLFQFSSTALTGLIFNPTQVETASPQDFQQNNSFQSKTINSSELQADSEIVVLERIGKQLYSPEIILKEILYRQKRQRPNLEIEFVAPRTSVEEAIASLFVEILKIDRVGIDDNFFELGGNSLSATQLISRLRDAFKLELSLNLLFEFPTVTGLAESFEVLQTTTKNIDITSINDNEEEYEEGIL</sequence>
<dbReference type="NCBIfam" id="TIGR01681">
    <property type="entry name" value="HAD-SF-IIIC"/>
    <property type="match status" value="1"/>
</dbReference>
<dbReference type="InterPro" id="IPR036736">
    <property type="entry name" value="ACP-like_sf"/>
</dbReference>
<dbReference type="InterPro" id="IPR010037">
    <property type="entry name" value="FkbH_domain"/>
</dbReference>
<dbReference type="PANTHER" id="PTHR44845">
    <property type="entry name" value="CARRIER DOMAIN-CONTAINING PROTEIN"/>
    <property type="match status" value="1"/>
</dbReference>
<dbReference type="SUPFAM" id="SSF56784">
    <property type="entry name" value="HAD-like"/>
    <property type="match status" value="1"/>
</dbReference>
<dbReference type="AlphaFoldDB" id="A0A8J7EYW5"/>
<dbReference type="InterPro" id="IPR006162">
    <property type="entry name" value="Ppantetheine_attach_site"/>
</dbReference>
<organism evidence="5 6">
    <name type="scientific">Plectonema cf. radiosum LEGE 06105</name>
    <dbReference type="NCBI Taxonomy" id="945769"/>
    <lineage>
        <taxon>Bacteria</taxon>
        <taxon>Bacillati</taxon>
        <taxon>Cyanobacteriota</taxon>
        <taxon>Cyanophyceae</taxon>
        <taxon>Oscillatoriophycideae</taxon>
        <taxon>Oscillatoriales</taxon>
        <taxon>Microcoleaceae</taxon>
        <taxon>Plectonema</taxon>
    </lineage>
</organism>
<dbReference type="SMART" id="SM00823">
    <property type="entry name" value="PKS_PP"/>
    <property type="match status" value="1"/>
</dbReference>
<dbReference type="Gene3D" id="1.10.1200.10">
    <property type="entry name" value="ACP-like"/>
    <property type="match status" value="1"/>
</dbReference>
<evidence type="ECO:0000313" key="5">
    <source>
        <dbReference type="EMBL" id="MBE9211185.1"/>
    </source>
</evidence>
<dbReference type="InterPro" id="IPR009081">
    <property type="entry name" value="PP-bd_ACP"/>
</dbReference>
<name>A0A8J7EYW5_9CYAN</name>
<dbReference type="EMBL" id="JADEWL010000001">
    <property type="protein sequence ID" value="MBE9211185.1"/>
    <property type="molecule type" value="Genomic_DNA"/>
</dbReference>
<dbReference type="NCBIfam" id="TIGR01686">
    <property type="entry name" value="FkbH"/>
    <property type="match status" value="1"/>
</dbReference>
<reference evidence="5" key="1">
    <citation type="submission" date="2020-10" db="EMBL/GenBank/DDBJ databases">
        <authorList>
            <person name="Castelo-Branco R."/>
            <person name="Eusebio N."/>
            <person name="Adriana R."/>
            <person name="Vieira A."/>
            <person name="Brugerolle De Fraissinette N."/>
            <person name="Rezende De Castro R."/>
            <person name="Schneider M.P."/>
            <person name="Vasconcelos V."/>
            <person name="Leao P.N."/>
        </authorList>
    </citation>
    <scope>NUCLEOTIDE SEQUENCE</scope>
    <source>
        <strain evidence="5">LEGE 06105</strain>
    </source>
</reference>
<evidence type="ECO:0000256" key="2">
    <source>
        <dbReference type="ARBA" id="ARBA00022450"/>
    </source>
</evidence>
<dbReference type="InterPro" id="IPR020806">
    <property type="entry name" value="PKS_PP-bd"/>
</dbReference>
<feature type="domain" description="Carrier" evidence="4">
    <location>
        <begin position="618"/>
        <end position="693"/>
    </location>
</feature>
<proteinExistence type="predicted"/>
<accession>A0A8J7EYW5</accession>
<dbReference type="PANTHER" id="PTHR44845:SF6">
    <property type="entry name" value="BETA-ALANINE-ACTIVATING ENZYME"/>
    <property type="match status" value="1"/>
</dbReference>
<comment type="caution">
    <text evidence="5">The sequence shown here is derived from an EMBL/GenBank/DDBJ whole genome shotgun (WGS) entry which is preliminary data.</text>
</comment>
<dbReference type="Gene3D" id="3.40.50.1000">
    <property type="entry name" value="HAD superfamily/HAD-like"/>
    <property type="match status" value="1"/>
</dbReference>
<keyword evidence="6" id="KW-1185">Reference proteome</keyword>
<keyword evidence="2" id="KW-0596">Phosphopantetheine</keyword>
<protein>
    <submittedName>
        <fullName evidence="5">HAD-IIIC family phosphatase</fullName>
    </submittedName>
</protein>
<dbReference type="GO" id="GO:0031177">
    <property type="term" value="F:phosphopantetheine binding"/>
    <property type="evidence" value="ECO:0007669"/>
    <property type="project" value="InterPro"/>
</dbReference>
<dbReference type="Proteomes" id="UP000620559">
    <property type="component" value="Unassembled WGS sequence"/>
</dbReference>
<evidence type="ECO:0000313" key="6">
    <source>
        <dbReference type="Proteomes" id="UP000620559"/>
    </source>
</evidence>
<evidence type="ECO:0000259" key="4">
    <source>
        <dbReference type="PROSITE" id="PS50075"/>
    </source>
</evidence>
<dbReference type="PROSITE" id="PS50075">
    <property type="entry name" value="CARRIER"/>
    <property type="match status" value="1"/>
</dbReference>
<dbReference type="PROSITE" id="PS00012">
    <property type="entry name" value="PHOSPHOPANTETHEINE"/>
    <property type="match status" value="1"/>
</dbReference>
<dbReference type="InterPro" id="IPR036412">
    <property type="entry name" value="HAD-like_sf"/>
</dbReference>
<keyword evidence="3" id="KW-0597">Phosphoprotein</keyword>
<dbReference type="FunFam" id="1.10.1200.10:FF:000005">
    <property type="entry name" value="Nonribosomal peptide synthetase 1"/>
    <property type="match status" value="1"/>
</dbReference>
<gene>
    <name evidence="5" type="ORF">IQ247_00375</name>
</gene>
<dbReference type="Pfam" id="PF00550">
    <property type="entry name" value="PP-binding"/>
    <property type="match status" value="1"/>
</dbReference>
<comment type="cofactor">
    <cofactor evidence="1">
        <name>pantetheine 4'-phosphate</name>
        <dbReference type="ChEBI" id="CHEBI:47942"/>
    </cofactor>
</comment>
<dbReference type="InterPro" id="IPR010033">
    <property type="entry name" value="HAD_SF_ppase_IIIC"/>
</dbReference>
<evidence type="ECO:0000256" key="1">
    <source>
        <dbReference type="ARBA" id="ARBA00001957"/>
    </source>
</evidence>
<dbReference type="Gene3D" id="3.40.50.1110">
    <property type="entry name" value="SGNH hydrolase"/>
    <property type="match status" value="1"/>
</dbReference>
<dbReference type="InterPro" id="IPR023214">
    <property type="entry name" value="HAD_sf"/>
</dbReference>
<evidence type="ECO:0000256" key="3">
    <source>
        <dbReference type="ARBA" id="ARBA00022553"/>
    </source>
</evidence>
<dbReference type="InterPro" id="IPR036514">
    <property type="entry name" value="SGNH_hydro_sf"/>
</dbReference>
<dbReference type="SUPFAM" id="SSF47336">
    <property type="entry name" value="ACP-like"/>
    <property type="match status" value="1"/>
</dbReference>